<dbReference type="STRING" id="442341.SAMN04487959_114111"/>
<dbReference type="EMBL" id="FOPY01000014">
    <property type="protein sequence ID" value="SFI01222.1"/>
    <property type="molecule type" value="Genomic_DNA"/>
</dbReference>
<evidence type="ECO:0000256" key="4">
    <source>
        <dbReference type="ARBA" id="ARBA00022833"/>
    </source>
</evidence>
<dbReference type="GO" id="GO:0008237">
    <property type="term" value="F:metallopeptidase activity"/>
    <property type="evidence" value="ECO:0007669"/>
    <property type="project" value="UniProtKB-KW"/>
</dbReference>
<dbReference type="PROSITE" id="PS50249">
    <property type="entry name" value="MPN"/>
    <property type="match status" value="1"/>
</dbReference>
<gene>
    <name evidence="7" type="ORF">SAMN04487959_114111</name>
</gene>
<keyword evidence="1" id="KW-0645">Protease</keyword>
<evidence type="ECO:0000256" key="2">
    <source>
        <dbReference type="ARBA" id="ARBA00022723"/>
    </source>
</evidence>
<keyword evidence="8" id="KW-1185">Reference proteome</keyword>
<dbReference type="Proteomes" id="UP000199040">
    <property type="component" value="Unassembled WGS sequence"/>
</dbReference>
<organism evidence="7 8">
    <name type="scientific">Modicisalibacter xianhensis</name>
    <dbReference type="NCBI Taxonomy" id="442341"/>
    <lineage>
        <taxon>Bacteria</taxon>
        <taxon>Pseudomonadati</taxon>
        <taxon>Pseudomonadota</taxon>
        <taxon>Gammaproteobacteria</taxon>
        <taxon>Oceanospirillales</taxon>
        <taxon>Halomonadaceae</taxon>
        <taxon>Modicisalibacter</taxon>
    </lineage>
</organism>
<dbReference type="InterPro" id="IPR001405">
    <property type="entry name" value="UPF0758"/>
</dbReference>
<dbReference type="GO" id="GO:0006508">
    <property type="term" value="P:proteolysis"/>
    <property type="evidence" value="ECO:0007669"/>
    <property type="project" value="UniProtKB-KW"/>
</dbReference>
<evidence type="ECO:0000313" key="7">
    <source>
        <dbReference type="EMBL" id="SFI01222.1"/>
    </source>
</evidence>
<proteinExistence type="predicted"/>
<dbReference type="CDD" id="cd08071">
    <property type="entry name" value="MPN_DUF2466"/>
    <property type="match status" value="1"/>
</dbReference>
<keyword evidence="4" id="KW-0862">Zinc</keyword>
<evidence type="ECO:0000259" key="6">
    <source>
        <dbReference type="PROSITE" id="PS50249"/>
    </source>
</evidence>
<dbReference type="PANTHER" id="PTHR30471">
    <property type="entry name" value="DNA REPAIR PROTEIN RADC"/>
    <property type="match status" value="1"/>
</dbReference>
<dbReference type="GO" id="GO:0046872">
    <property type="term" value="F:metal ion binding"/>
    <property type="evidence" value="ECO:0007669"/>
    <property type="project" value="UniProtKB-KW"/>
</dbReference>
<name>A0A1I3EQM3_9GAMM</name>
<dbReference type="Gene3D" id="3.40.140.10">
    <property type="entry name" value="Cytidine Deaminase, domain 2"/>
    <property type="match status" value="1"/>
</dbReference>
<dbReference type="PANTHER" id="PTHR30471:SF3">
    <property type="entry name" value="UPF0758 PROTEIN YEES-RELATED"/>
    <property type="match status" value="1"/>
</dbReference>
<dbReference type="AlphaFoldDB" id="A0A1I3EQM3"/>
<sequence>MKPSNQMDMFAAGTTAAAVAEPAKLYSLPGKGAVETTEQRREREDAVISEALNIIETRLMGQFEGDGALLTAPWIVADYLKLKYSELPYEVFSVTWLNSRHRVIQHEELFRGTLAQAPVFPREVARRALELNAACVVLSHNHPGQDPTESDADRKITKRLEEVLGMIDVRVLDHIIVGGTEHVSFAEKGLI</sequence>
<evidence type="ECO:0000313" key="8">
    <source>
        <dbReference type="Proteomes" id="UP000199040"/>
    </source>
</evidence>
<dbReference type="RefSeq" id="WP_092848863.1">
    <property type="nucleotide sequence ID" value="NZ_FOPY01000014.1"/>
</dbReference>
<keyword evidence="3" id="KW-0378">Hydrolase</keyword>
<evidence type="ECO:0000256" key="3">
    <source>
        <dbReference type="ARBA" id="ARBA00022801"/>
    </source>
</evidence>
<keyword evidence="5" id="KW-0482">Metalloprotease</keyword>
<dbReference type="Pfam" id="PF04002">
    <property type="entry name" value="RadC"/>
    <property type="match status" value="1"/>
</dbReference>
<feature type="domain" description="MPN" evidence="6">
    <location>
        <begin position="69"/>
        <end position="191"/>
    </location>
</feature>
<accession>A0A1I3EQM3</accession>
<keyword evidence="2" id="KW-0479">Metal-binding</keyword>
<dbReference type="InterPro" id="IPR025657">
    <property type="entry name" value="RadC_JAB"/>
</dbReference>
<evidence type="ECO:0000256" key="1">
    <source>
        <dbReference type="ARBA" id="ARBA00022670"/>
    </source>
</evidence>
<reference evidence="7 8" key="1">
    <citation type="submission" date="2016-10" db="EMBL/GenBank/DDBJ databases">
        <authorList>
            <person name="de Groot N.N."/>
        </authorList>
    </citation>
    <scope>NUCLEOTIDE SEQUENCE [LARGE SCALE GENOMIC DNA]</scope>
    <source>
        <strain evidence="7 8">CGMCC 1.6848</strain>
    </source>
</reference>
<dbReference type="InterPro" id="IPR037518">
    <property type="entry name" value="MPN"/>
</dbReference>
<protein>
    <submittedName>
        <fullName evidence="7">DNA repair protein RadC</fullName>
    </submittedName>
</protein>
<evidence type="ECO:0000256" key="5">
    <source>
        <dbReference type="ARBA" id="ARBA00023049"/>
    </source>
</evidence>